<keyword evidence="2" id="KW-0808">Transferase</keyword>
<dbReference type="PROSITE" id="PS00584">
    <property type="entry name" value="PFKB_KINASES_2"/>
    <property type="match status" value="1"/>
</dbReference>
<keyword evidence="5" id="KW-0067">ATP-binding</keyword>
<dbReference type="Gene3D" id="3.40.1190.20">
    <property type="match status" value="1"/>
</dbReference>
<gene>
    <name evidence="7" type="ORF">BF93_10840</name>
</gene>
<dbReference type="SUPFAM" id="SSF53613">
    <property type="entry name" value="Ribokinase-like"/>
    <property type="match status" value="1"/>
</dbReference>
<dbReference type="Pfam" id="PF00294">
    <property type="entry name" value="PfkB"/>
    <property type="match status" value="1"/>
</dbReference>
<proteinExistence type="inferred from homology"/>
<dbReference type="GO" id="GO:0005524">
    <property type="term" value="F:ATP binding"/>
    <property type="evidence" value="ECO:0007669"/>
    <property type="project" value="UniProtKB-KW"/>
</dbReference>
<feature type="domain" description="Carbohydrate kinase PfkB" evidence="6">
    <location>
        <begin position="8"/>
        <end position="298"/>
    </location>
</feature>
<dbReference type="CDD" id="cd01167">
    <property type="entry name" value="bac_FRK"/>
    <property type="match status" value="1"/>
</dbReference>
<dbReference type="GO" id="GO:0016301">
    <property type="term" value="F:kinase activity"/>
    <property type="evidence" value="ECO:0007669"/>
    <property type="project" value="UniProtKB-KW"/>
</dbReference>
<dbReference type="InterPro" id="IPR011611">
    <property type="entry name" value="PfkB_dom"/>
</dbReference>
<evidence type="ECO:0000256" key="4">
    <source>
        <dbReference type="ARBA" id="ARBA00022777"/>
    </source>
</evidence>
<sequence>MTATYLTVGEALTDIVTRAEDGTSVEYPGGSPLNVAVALGRLGHTSHLLTQIGGDARGEQIRRHLEESHVLLTGGSIGSHRTSSALAQIDAEGTATYQFDITWDPRATDLPEPVDAVHTSSIAAVLAPGAATVVDVLERYRPTTTISYDPNARPTLMGSAEATRAAVEAIIARSDLVKTSDEDVAWMYGTDDVEDVVASWRELGPAFTVITRGGEGAIGFAACGRVAVPPVKVEVADTVGAGDTFSAGLLDALDSAGMLRAENREALRAIDEDQLEAVLSRAAGLAAITVSRPGANPPWAHEATGI</sequence>
<evidence type="ECO:0000256" key="1">
    <source>
        <dbReference type="ARBA" id="ARBA00010688"/>
    </source>
</evidence>
<keyword evidence="4 7" id="KW-0418">Kinase</keyword>
<dbReference type="InterPro" id="IPR029056">
    <property type="entry name" value="Ribokinase-like"/>
</dbReference>
<dbReference type="HOGENOM" id="CLU_027634_6_2_11"/>
<evidence type="ECO:0000259" key="6">
    <source>
        <dbReference type="Pfam" id="PF00294"/>
    </source>
</evidence>
<dbReference type="OrthoDB" id="9795789at2"/>
<dbReference type="STRING" id="396014.BF93_10840"/>
<dbReference type="eggNOG" id="COG0524">
    <property type="taxonomic scope" value="Bacteria"/>
</dbReference>
<evidence type="ECO:0000313" key="8">
    <source>
        <dbReference type="Proteomes" id="UP000023067"/>
    </source>
</evidence>
<keyword evidence="3" id="KW-0547">Nucleotide-binding</keyword>
<dbReference type="PANTHER" id="PTHR43085">
    <property type="entry name" value="HEXOKINASE FAMILY MEMBER"/>
    <property type="match status" value="1"/>
</dbReference>
<dbReference type="Proteomes" id="UP000023067">
    <property type="component" value="Unassembled WGS sequence"/>
</dbReference>
<organism evidence="7 8">
    <name type="scientific">Brachybacterium phenoliresistens</name>
    <dbReference type="NCBI Taxonomy" id="396014"/>
    <lineage>
        <taxon>Bacteria</taxon>
        <taxon>Bacillati</taxon>
        <taxon>Actinomycetota</taxon>
        <taxon>Actinomycetes</taxon>
        <taxon>Micrococcales</taxon>
        <taxon>Dermabacteraceae</taxon>
        <taxon>Brachybacterium</taxon>
    </lineage>
</organism>
<dbReference type="InterPro" id="IPR050306">
    <property type="entry name" value="PfkB_Carbo_kinase"/>
</dbReference>
<keyword evidence="8" id="KW-1185">Reference proteome</keyword>
<evidence type="ECO:0000256" key="5">
    <source>
        <dbReference type="ARBA" id="ARBA00022840"/>
    </source>
</evidence>
<reference evidence="7 8" key="1">
    <citation type="submission" date="2014-02" db="EMBL/GenBank/DDBJ databases">
        <title>Genome sequence of Brachybacterium phenoliresistens strain W13A50.</title>
        <authorList>
            <person name="Wang X."/>
        </authorList>
    </citation>
    <scope>NUCLEOTIDE SEQUENCE [LARGE SCALE GENOMIC DNA]</scope>
    <source>
        <strain evidence="7 8">W13A50</strain>
    </source>
</reference>
<protein>
    <submittedName>
        <fullName evidence="7">Ribokinase</fullName>
    </submittedName>
</protein>
<dbReference type="AlphaFoldDB" id="Z9JWI0"/>
<accession>Z9JWI0</accession>
<evidence type="ECO:0000256" key="2">
    <source>
        <dbReference type="ARBA" id="ARBA00022679"/>
    </source>
</evidence>
<dbReference type="PROSITE" id="PS00583">
    <property type="entry name" value="PFKB_KINASES_1"/>
    <property type="match status" value="1"/>
</dbReference>
<dbReference type="InterPro" id="IPR002173">
    <property type="entry name" value="Carboh/pur_kinase_PfkB_CS"/>
</dbReference>
<dbReference type="EMBL" id="JDYK01000003">
    <property type="protein sequence ID" value="EWS82132.1"/>
    <property type="molecule type" value="Genomic_DNA"/>
</dbReference>
<name>Z9JWI0_9MICO</name>
<evidence type="ECO:0000313" key="7">
    <source>
        <dbReference type="EMBL" id="EWS82132.1"/>
    </source>
</evidence>
<dbReference type="RefSeq" id="WP_038370681.1">
    <property type="nucleotide sequence ID" value="NZ_KK069989.1"/>
</dbReference>
<comment type="caution">
    <text evidence="7">The sequence shown here is derived from an EMBL/GenBank/DDBJ whole genome shotgun (WGS) entry which is preliminary data.</text>
</comment>
<evidence type="ECO:0000256" key="3">
    <source>
        <dbReference type="ARBA" id="ARBA00022741"/>
    </source>
</evidence>
<comment type="similarity">
    <text evidence="1">Belongs to the carbohydrate kinase PfkB family.</text>
</comment>
<dbReference type="PANTHER" id="PTHR43085:SF1">
    <property type="entry name" value="PSEUDOURIDINE KINASE-RELATED"/>
    <property type="match status" value="1"/>
</dbReference>
<dbReference type="PATRIC" id="fig|396014.3.peg.679"/>